<name>A0A7K0GK58_PARDI</name>
<dbReference type="RefSeq" id="WP_129984487.1">
    <property type="nucleotide sequence ID" value="NZ_JADNEQ010000002.1"/>
</dbReference>
<dbReference type="EMBL" id="WKLT01000015">
    <property type="protein sequence ID" value="MRY59295.1"/>
    <property type="molecule type" value="Genomic_DNA"/>
</dbReference>
<proteinExistence type="predicted"/>
<protein>
    <submittedName>
        <fullName evidence="1">Uncharacterized protein</fullName>
    </submittedName>
</protein>
<reference evidence="1 2" key="1">
    <citation type="journal article" date="2019" name="Nat. Med.">
        <title>A library of human gut bacterial isolates paired with longitudinal multiomics data enables mechanistic microbiome research.</title>
        <authorList>
            <person name="Poyet M."/>
            <person name="Groussin M."/>
            <person name="Gibbons S.M."/>
            <person name="Avila-Pacheco J."/>
            <person name="Jiang X."/>
            <person name="Kearney S.M."/>
            <person name="Perrotta A.R."/>
            <person name="Berdy B."/>
            <person name="Zhao S."/>
            <person name="Lieberman T.D."/>
            <person name="Swanson P.K."/>
            <person name="Smith M."/>
            <person name="Roesemann S."/>
            <person name="Alexander J.E."/>
            <person name="Rich S.A."/>
            <person name="Livny J."/>
            <person name="Vlamakis H."/>
            <person name="Clish C."/>
            <person name="Bullock K."/>
            <person name="Deik A."/>
            <person name="Scott J."/>
            <person name="Pierce K.A."/>
            <person name="Xavier R.J."/>
            <person name="Alm E.J."/>
        </authorList>
    </citation>
    <scope>NUCLEOTIDE SEQUENCE [LARGE SCALE GENOMIC DNA]</scope>
    <source>
        <strain evidence="1 2">BIOML-A41</strain>
    </source>
</reference>
<gene>
    <name evidence="1" type="ORF">GKD59_15545</name>
</gene>
<evidence type="ECO:0000313" key="1">
    <source>
        <dbReference type="EMBL" id="MRY59295.1"/>
    </source>
</evidence>
<sequence>MEGNYKEHVLGLQNRRFLLAYENLLSVEDVWLISSFVFYRKSWLTRLLLLFDGKIKYNSLESNYYLEKIVKGEIGFPRFSYQALMPFTVCEGL</sequence>
<dbReference type="Proteomes" id="UP000463337">
    <property type="component" value="Unassembled WGS sequence"/>
</dbReference>
<comment type="caution">
    <text evidence="1">The sequence shown here is derived from an EMBL/GenBank/DDBJ whole genome shotgun (WGS) entry which is preliminary data.</text>
</comment>
<evidence type="ECO:0000313" key="2">
    <source>
        <dbReference type="Proteomes" id="UP000463337"/>
    </source>
</evidence>
<organism evidence="1 2">
    <name type="scientific">Parabacteroides distasonis</name>
    <dbReference type="NCBI Taxonomy" id="823"/>
    <lineage>
        <taxon>Bacteria</taxon>
        <taxon>Pseudomonadati</taxon>
        <taxon>Bacteroidota</taxon>
        <taxon>Bacteroidia</taxon>
        <taxon>Bacteroidales</taxon>
        <taxon>Tannerellaceae</taxon>
        <taxon>Parabacteroides</taxon>
    </lineage>
</organism>
<dbReference type="AlphaFoldDB" id="A0A7K0GK58"/>
<accession>A0A7K0GK58</accession>